<keyword evidence="5" id="KW-0297">G-protein coupled receptor</keyword>
<protein>
    <recommendedName>
        <fullName evidence="10">G-protein coupled receptors family 1 profile domain-containing protein</fullName>
    </recommendedName>
</protein>
<feature type="transmembrane region" description="Helical" evidence="9">
    <location>
        <begin position="829"/>
        <end position="854"/>
    </location>
</feature>
<gene>
    <name evidence="11" type="ORF">L5515_003571</name>
</gene>
<feature type="transmembrane region" description="Helical" evidence="9">
    <location>
        <begin position="475"/>
        <end position="502"/>
    </location>
</feature>
<feature type="transmembrane region" description="Helical" evidence="9">
    <location>
        <begin position="866"/>
        <end position="892"/>
    </location>
</feature>
<feature type="transmembrane region" description="Helical" evidence="9">
    <location>
        <begin position="121"/>
        <end position="141"/>
    </location>
</feature>
<accession>A0AAE9EIV4</accession>
<feature type="transmembrane region" description="Helical" evidence="9">
    <location>
        <begin position="757"/>
        <end position="777"/>
    </location>
</feature>
<feature type="transmembrane region" description="Helical" evidence="9">
    <location>
        <begin position="912"/>
        <end position="940"/>
    </location>
</feature>
<dbReference type="CDD" id="cd00637">
    <property type="entry name" value="7tm_classA_rhodopsin-like"/>
    <property type="match status" value="2"/>
</dbReference>
<evidence type="ECO:0000256" key="1">
    <source>
        <dbReference type="ARBA" id="ARBA00004651"/>
    </source>
</evidence>
<name>A0AAE9EIV4_CAEBR</name>
<reference evidence="11 12" key="1">
    <citation type="submission" date="2022-04" db="EMBL/GenBank/DDBJ databases">
        <title>Chromosome-level reference genomes for two strains of Caenorhabditis briggsae: an improved platform for comparative genomics.</title>
        <authorList>
            <person name="Stevens L."/>
            <person name="Andersen E."/>
        </authorList>
    </citation>
    <scope>NUCLEOTIDE SEQUENCE [LARGE SCALE GENOMIC DNA]</scope>
    <source>
        <strain evidence="11">VX34</strain>
        <tissue evidence="11">Whole-organism</tissue>
    </source>
</reference>
<dbReference type="SUPFAM" id="SSF81321">
    <property type="entry name" value="Family A G protein-coupled receptor-like"/>
    <property type="match status" value="3"/>
</dbReference>
<evidence type="ECO:0000256" key="5">
    <source>
        <dbReference type="ARBA" id="ARBA00023040"/>
    </source>
</evidence>
<evidence type="ECO:0000256" key="7">
    <source>
        <dbReference type="ARBA" id="ARBA00023170"/>
    </source>
</evidence>
<dbReference type="PANTHER" id="PTHR37441:SF1">
    <property type="entry name" value="G-PROTEIN COUPLED RECEPTOR-LIKE PROTEIN B0244.6-RELATED"/>
    <property type="match status" value="1"/>
</dbReference>
<feature type="domain" description="G-protein coupled receptors family 1 profile" evidence="10">
    <location>
        <begin position="421"/>
        <end position="682"/>
    </location>
</feature>
<evidence type="ECO:0000256" key="3">
    <source>
        <dbReference type="ARBA" id="ARBA00022692"/>
    </source>
</evidence>
<feature type="transmembrane region" description="Helical" evidence="9">
    <location>
        <begin position="961"/>
        <end position="984"/>
    </location>
</feature>
<dbReference type="GO" id="GO:0005886">
    <property type="term" value="C:plasma membrane"/>
    <property type="evidence" value="ECO:0007669"/>
    <property type="project" value="UniProtKB-SubCell"/>
</dbReference>
<dbReference type="Gene3D" id="1.20.1070.10">
    <property type="entry name" value="Rhodopsin 7-helix transmembrane proteins"/>
    <property type="match status" value="3"/>
</dbReference>
<keyword evidence="3 9" id="KW-0812">Transmembrane</keyword>
<keyword evidence="6 9" id="KW-0472">Membrane</keyword>
<evidence type="ECO:0000259" key="10">
    <source>
        <dbReference type="PROSITE" id="PS50262"/>
    </source>
</evidence>
<keyword evidence="2" id="KW-1003">Cell membrane</keyword>
<sequence>MANDDFFENCTHRFSIEHVYKNCTNTTNQCELIQDLYSARMVFHSVLNIYCLITTVYIFYYLSDEMRKHYVFVLSRLLSSIFAVVSLLIMEKVLYLETSPVSFTFYAIGFSIYNFSMDSLLLSYIMISLITYFGVVHPVFYHNKITLRSLYITLGSVWIVSLSIAIPLGLYQAASNAPGPIQCDLHYCAKVVEWITFSFVCLALSLTILLTGFVLVSLYWYHFKAKKNGIEVPEVTARARIRLTWTFFALIIFSIVELFPEGIIIGLDQNDLNTCENFYIADKLLIQTIISSLETFVGSIVFMADPIMNMFFDKNISRTVKLQLTWIKKKLSRSPPKNRHIMKMVYCIILILSSNMEEISGGIFANCTKHVSFEHKYEQCGNATDPCGLIEDMSTCYTIRKWMGFYIPSVICFLAVLIDLYCLFITILLLRTLNEQTKKRYVFVVVRLSSAILVALCIVIIQSTDFFDAPFQDSFAFYAIFFVVYDFSIFSLLGSFTGVAVITYFGVMRPLFYRDRLTVKVMYLLAVGICIFAACVSIPMGLFQAADAVDGPISCDSSSCQIIVKWLLFSVSCIILIGATSTLLFVTVSLYWHSYKSRKMGNITSSPSEHGRARLAWTCAVLIILSSVELIPTGLLLAYGNLSTSDDCDDFYRADQLIVPTVISCTETVLGSITFLLDPFINFFFDRHISKYIAQQIKSVRNKLFSPKEETVMTSDKYYGELEDVFQVCVNSTNPCQSMERIETAITISNVDYYSSLVLFSIAGLMNIYCLFVLVPLYRKLQNDSKKKYIFLITRCIAGLLAACAWLLIQCIYLKSIAQANGIVPGYVLALVLYIGSIYVLLGSYVSMAGILYLGVLKPAMFNQYLTLRVVHIAVCFIFFIAIVLSIPLAIFQASIAIPVSIKCTDKSCNPLVTLIHFFLVTGSLVIANIILSFVLISLLRHRKVFMKLDTESNASLNSAIRLLAWTLFAVILISIGEVIPFVFMEIRRHAGTITGCYWFYHASEIISEASFALIESSIWSVALIMDPLINVILDKTVSRQAKNQVRSIKNQCFRLAQAITGHFSRKKKIEEEKEKEEEVCQITQTELNFPPRLEQLINI</sequence>
<feature type="transmembrane region" description="Helical" evidence="9">
    <location>
        <begin position="284"/>
        <end position="304"/>
    </location>
</feature>
<organism evidence="11 12">
    <name type="scientific">Caenorhabditis briggsae</name>
    <dbReference type="NCBI Taxonomy" id="6238"/>
    <lineage>
        <taxon>Eukaryota</taxon>
        <taxon>Metazoa</taxon>
        <taxon>Ecdysozoa</taxon>
        <taxon>Nematoda</taxon>
        <taxon>Chromadorea</taxon>
        <taxon>Rhabditida</taxon>
        <taxon>Rhabditina</taxon>
        <taxon>Rhabditomorpha</taxon>
        <taxon>Rhabditoidea</taxon>
        <taxon>Rhabditidae</taxon>
        <taxon>Peloderinae</taxon>
        <taxon>Caenorhabditis</taxon>
    </lineage>
</organism>
<feature type="transmembrane region" description="Helical" evidence="9">
    <location>
        <begin position="340"/>
        <end position="356"/>
    </location>
</feature>
<feature type="transmembrane region" description="Helical" evidence="9">
    <location>
        <begin position="523"/>
        <end position="546"/>
    </location>
</feature>
<keyword evidence="8" id="KW-0807">Transducer</keyword>
<dbReference type="InterPro" id="IPR040435">
    <property type="entry name" value="Put_GPCR_Chromadorea"/>
</dbReference>
<feature type="domain" description="G-protein coupled receptors family 1 profile" evidence="10">
    <location>
        <begin position="766"/>
        <end position="1031"/>
    </location>
</feature>
<feature type="transmembrane region" description="Helical" evidence="9">
    <location>
        <begin position="615"/>
        <end position="639"/>
    </location>
</feature>
<evidence type="ECO:0000256" key="4">
    <source>
        <dbReference type="ARBA" id="ARBA00022989"/>
    </source>
</evidence>
<feature type="domain" description="G-protein coupled receptors family 1 profile" evidence="10">
    <location>
        <begin position="44"/>
        <end position="302"/>
    </location>
</feature>
<evidence type="ECO:0000313" key="11">
    <source>
        <dbReference type="EMBL" id="UMM22279.1"/>
    </source>
</evidence>
<evidence type="ECO:0000256" key="9">
    <source>
        <dbReference type="SAM" id="Phobius"/>
    </source>
</evidence>
<keyword evidence="4 9" id="KW-1133">Transmembrane helix</keyword>
<evidence type="ECO:0000313" key="12">
    <source>
        <dbReference type="Proteomes" id="UP000829354"/>
    </source>
</evidence>
<dbReference type="InterPro" id="IPR017452">
    <property type="entry name" value="GPCR_Rhodpsn_7TM"/>
</dbReference>
<feature type="transmembrane region" description="Helical" evidence="9">
    <location>
        <begin position="789"/>
        <end position="809"/>
    </location>
</feature>
<feature type="transmembrane region" description="Helical" evidence="9">
    <location>
        <begin position="150"/>
        <end position="174"/>
    </location>
</feature>
<keyword evidence="7" id="KW-0675">Receptor</keyword>
<feature type="transmembrane region" description="Helical" evidence="9">
    <location>
        <begin position="69"/>
        <end position="89"/>
    </location>
</feature>
<feature type="transmembrane region" description="Helical" evidence="9">
    <location>
        <begin position="42"/>
        <end position="63"/>
    </location>
</feature>
<dbReference type="PROSITE" id="PS50262">
    <property type="entry name" value="G_PROTEIN_RECEP_F1_2"/>
    <property type="match status" value="3"/>
</dbReference>
<evidence type="ECO:0000256" key="8">
    <source>
        <dbReference type="ARBA" id="ARBA00023224"/>
    </source>
</evidence>
<keyword evidence="12" id="KW-1185">Reference proteome</keyword>
<dbReference type="PANTHER" id="PTHR37441">
    <property type="entry name" value="PROTEIN CBG16518"/>
    <property type="match status" value="1"/>
</dbReference>
<dbReference type="Proteomes" id="UP000829354">
    <property type="component" value="Chromosome III"/>
</dbReference>
<dbReference type="AlphaFoldDB" id="A0AAE9EIV4"/>
<proteinExistence type="predicted"/>
<feature type="transmembrane region" description="Helical" evidence="9">
    <location>
        <begin position="442"/>
        <end position="463"/>
    </location>
</feature>
<evidence type="ECO:0000256" key="2">
    <source>
        <dbReference type="ARBA" id="ARBA00022475"/>
    </source>
</evidence>
<feature type="transmembrane region" description="Helical" evidence="9">
    <location>
        <begin position="405"/>
        <end position="430"/>
    </location>
</feature>
<dbReference type="GO" id="GO:0004930">
    <property type="term" value="F:G protein-coupled receptor activity"/>
    <property type="evidence" value="ECO:0007669"/>
    <property type="project" value="UniProtKB-KW"/>
</dbReference>
<feature type="transmembrane region" description="Helical" evidence="9">
    <location>
        <begin position="566"/>
        <end position="594"/>
    </location>
</feature>
<feature type="transmembrane region" description="Helical" evidence="9">
    <location>
        <begin position="194"/>
        <end position="222"/>
    </location>
</feature>
<comment type="subcellular location">
    <subcellularLocation>
        <location evidence="1">Cell membrane</location>
        <topology evidence="1">Multi-pass membrane protein</topology>
    </subcellularLocation>
</comment>
<evidence type="ECO:0000256" key="6">
    <source>
        <dbReference type="ARBA" id="ARBA00023136"/>
    </source>
</evidence>
<dbReference type="EMBL" id="CP092622">
    <property type="protein sequence ID" value="UMM22279.1"/>
    <property type="molecule type" value="Genomic_DNA"/>
</dbReference>
<feature type="transmembrane region" description="Helical" evidence="9">
    <location>
        <begin position="243"/>
        <end position="264"/>
    </location>
</feature>